<dbReference type="PANTHER" id="PTHR14388:SF17">
    <property type="entry name" value="SH2 DOMAIN-CONTAINING PROTEIN"/>
    <property type="match status" value="1"/>
</dbReference>
<feature type="compositionally biased region" description="Polar residues" evidence="3">
    <location>
        <begin position="226"/>
        <end position="247"/>
    </location>
</feature>
<reference evidence="5 6" key="1">
    <citation type="submission" date="2024-05" db="EMBL/GenBank/DDBJ databases">
        <authorList>
            <person name="Wallberg A."/>
        </authorList>
    </citation>
    <scope>NUCLEOTIDE SEQUENCE [LARGE SCALE GENOMIC DNA]</scope>
</reference>
<dbReference type="Proteomes" id="UP001497623">
    <property type="component" value="Unassembled WGS sequence"/>
</dbReference>
<dbReference type="Gene3D" id="3.30.505.10">
    <property type="entry name" value="SH2 domain"/>
    <property type="match status" value="1"/>
</dbReference>
<evidence type="ECO:0000313" key="6">
    <source>
        <dbReference type="Proteomes" id="UP001497623"/>
    </source>
</evidence>
<gene>
    <name evidence="5" type="ORF">MNOR_LOCUS7239</name>
</gene>
<feature type="compositionally biased region" description="Low complexity" evidence="3">
    <location>
        <begin position="401"/>
        <end position="433"/>
    </location>
</feature>
<evidence type="ECO:0000256" key="3">
    <source>
        <dbReference type="SAM" id="MobiDB-lite"/>
    </source>
</evidence>
<evidence type="ECO:0000256" key="2">
    <source>
        <dbReference type="SAM" id="Coils"/>
    </source>
</evidence>
<dbReference type="SUPFAM" id="SSF55550">
    <property type="entry name" value="SH2 domain"/>
    <property type="match status" value="1"/>
</dbReference>
<dbReference type="InterPro" id="IPR036860">
    <property type="entry name" value="SH2_dom_sf"/>
</dbReference>
<evidence type="ECO:0000259" key="4">
    <source>
        <dbReference type="PROSITE" id="PS50001"/>
    </source>
</evidence>
<dbReference type="AlphaFoldDB" id="A0AAV2Q143"/>
<dbReference type="EMBL" id="CAXKWB010003141">
    <property type="protein sequence ID" value="CAL4068437.1"/>
    <property type="molecule type" value="Genomic_DNA"/>
</dbReference>
<accession>A0AAV2Q143</accession>
<evidence type="ECO:0000313" key="5">
    <source>
        <dbReference type="EMBL" id="CAL4068437.1"/>
    </source>
</evidence>
<protein>
    <recommendedName>
        <fullName evidence="4">SH2 domain-containing protein</fullName>
    </recommendedName>
</protein>
<feature type="region of interest" description="Disordered" evidence="3">
    <location>
        <begin position="631"/>
        <end position="660"/>
    </location>
</feature>
<organism evidence="5 6">
    <name type="scientific">Meganyctiphanes norvegica</name>
    <name type="common">Northern krill</name>
    <name type="synonym">Thysanopoda norvegica</name>
    <dbReference type="NCBI Taxonomy" id="48144"/>
    <lineage>
        <taxon>Eukaryota</taxon>
        <taxon>Metazoa</taxon>
        <taxon>Ecdysozoa</taxon>
        <taxon>Arthropoda</taxon>
        <taxon>Crustacea</taxon>
        <taxon>Multicrustacea</taxon>
        <taxon>Malacostraca</taxon>
        <taxon>Eumalacostraca</taxon>
        <taxon>Eucarida</taxon>
        <taxon>Euphausiacea</taxon>
        <taxon>Euphausiidae</taxon>
        <taxon>Meganyctiphanes</taxon>
    </lineage>
</organism>
<keyword evidence="2" id="KW-0175">Coiled coil</keyword>
<dbReference type="Pfam" id="PF00017">
    <property type="entry name" value="SH2"/>
    <property type="match status" value="1"/>
</dbReference>
<feature type="compositionally biased region" description="Polar residues" evidence="3">
    <location>
        <begin position="381"/>
        <end position="400"/>
    </location>
</feature>
<dbReference type="PANTHER" id="PTHR14388">
    <property type="entry name" value="T CELL-SPECIFIC ADAPTER PROTEIN TSAD"/>
    <property type="match status" value="1"/>
</dbReference>
<dbReference type="PRINTS" id="PR00401">
    <property type="entry name" value="SH2DOMAIN"/>
</dbReference>
<feature type="compositionally biased region" description="Low complexity" evidence="3">
    <location>
        <begin position="248"/>
        <end position="271"/>
    </location>
</feature>
<feature type="coiled-coil region" evidence="2">
    <location>
        <begin position="546"/>
        <end position="573"/>
    </location>
</feature>
<evidence type="ECO:0000256" key="1">
    <source>
        <dbReference type="PROSITE-ProRule" id="PRU00191"/>
    </source>
</evidence>
<comment type="caution">
    <text evidence="5">The sequence shown here is derived from an EMBL/GenBank/DDBJ whole genome shotgun (WGS) entry which is preliminary data.</text>
</comment>
<feature type="region of interest" description="Disordered" evidence="3">
    <location>
        <begin position="525"/>
        <end position="545"/>
    </location>
</feature>
<keyword evidence="6" id="KW-1185">Reference proteome</keyword>
<name>A0AAV2Q143_MEGNR</name>
<feature type="domain" description="SH2" evidence="4">
    <location>
        <begin position="688"/>
        <end position="780"/>
    </location>
</feature>
<sequence>MLQQILTDMYIEPELLTELDEEQKQVLFCKMREEQIRRWKIREEHDEVIKKPPNKKSSSKKVTFLVGCDGEPVVVVLGAGAGSNNVEDVDHLLQEQARHQADQESDMIKKAAEEELDKLVRLSRSTVAAMEQDASKTNTSKVRDATREAVVQSLQEATMEMERNIRALEEVAPSIDLPLQEATNTALPAVNGSSHANGEMDRLNGSSTNGFLQIVNGSTNGTMGVFNGSMSNMTESSTDTNRSIHNFSSNGSESSASTASLSSLSTLSDPSTPSPSTSPPSPPAFTISSYGGRYSPPHKLHTSNIWGNEKVSSTNTISNNNKPPITTPKPIITTKTTTTVSSSTTLKTLNGTIVANKNANNITTTNGHNITHSVTNNQSTISKTFNSNDNNIQTIPSSIHSNGRNSFSSNGSTSSNSITPPSSLSSTVSMASLPPSPPPSAPSSPTIVLEDCLKEEMEAMEKLEAIRAAAEASEIQRMGVAAQIRRWEQFSEGSLEALKTATLERAKKRRQREILENLRHQVEVARRGQGHHDDAKHIPEKDDQAWQEQERKAKEAERRIREIARRAREEHRRAAHTLPNGASVPHAHAINRNLNGLTHNSLFKNGINTIGTISTNGGDINGNIKSLIDDVSNNNSDSSSNKDGRTCVRQRIRPPKPPSRGAIVTWFREEEIARGSGLDPSKSNVAPWFHGIISRVEAEEVLSGSAVGSFLVRVSERIWGYAISYRGADRCRHYLIDVTNGKYTFFGSHNASHDALSELVEHHRTEPITSTGGELLTQPRGQLNPCRPDYLELFTGTQYLTL</sequence>
<proteinExistence type="predicted"/>
<feature type="compositionally biased region" description="Pro residues" evidence="3">
    <location>
        <begin position="272"/>
        <end position="283"/>
    </location>
</feature>
<dbReference type="SMART" id="SM00252">
    <property type="entry name" value="SH2"/>
    <property type="match status" value="1"/>
</dbReference>
<feature type="region of interest" description="Disordered" evidence="3">
    <location>
        <begin position="381"/>
        <end position="446"/>
    </location>
</feature>
<feature type="region of interest" description="Disordered" evidence="3">
    <location>
        <begin position="314"/>
        <end position="333"/>
    </location>
</feature>
<dbReference type="InterPro" id="IPR000980">
    <property type="entry name" value="SH2"/>
</dbReference>
<feature type="region of interest" description="Disordered" evidence="3">
    <location>
        <begin position="226"/>
        <end position="293"/>
    </location>
</feature>
<keyword evidence="1" id="KW-0727">SH2 domain</keyword>
<dbReference type="GO" id="GO:0005737">
    <property type="term" value="C:cytoplasm"/>
    <property type="evidence" value="ECO:0007669"/>
    <property type="project" value="TreeGrafter"/>
</dbReference>
<dbReference type="PROSITE" id="PS50001">
    <property type="entry name" value="SH2"/>
    <property type="match status" value="1"/>
</dbReference>